<protein>
    <submittedName>
        <fullName evidence="1">Uncharacterized protein</fullName>
    </submittedName>
</protein>
<comment type="caution">
    <text evidence="1">The sequence shown here is derived from an EMBL/GenBank/DDBJ whole genome shotgun (WGS) entry which is preliminary data.</text>
</comment>
<name>E6QAU2_9ZZZZ</name>
<gene>
    <name evidence="1" type="ORF">CARN5_2236</name>
</gene>
<proteinExistence type="predicted"/>
<evidence type="ECO:0000313" key="1">
    <source>
        <dbReference type="EMBL" id="CBI04318.1"/>
    </source>
</evidence>
<reference evidence="1" key="1">
    <citation type="submission" date="2009-10" db="EMBL/GenBank/DDBJ databases">
        <title>Diversity of trophic interactions inside an arsenic-rich microbial ecosystem.</title>
        <authorList>
            <person name="Bertin P.N."/>
            <person name="Heinrich-Salmeron A."/>
            <person name="Pelletier E."/>
            <person name="Goulhen-Chollet F."/>
            <person name="Arsene-Ploetze F."/>
            <person name="Gallien S."/>
            <person name="Calteau A."/>
            <person name="Vallenet D."/>
            <person name="Casiot C."/>
            <person name="Chane-Woon-Ming B."/>
            <person name="Giloteaux L."/>
            <person name="Barakat M."/>
            <person name="Bonnefoy V."/>
            <person name="Bruneel O."/>
            <person name="Chandler M."/>
            <person name="Cleiss J."/>
            <person name="Duran R."/>
            <person name="Elbaz-Poulichet F."/>
            <person name="Fonknechten N."/>
            <person name="Lauga B."/>
            <person name="Mornico D."/>
            <person name="Ortet P."/>
            <person name="Schaeffer C."/>
            <person name="Siguier P."/>
            <person name="Alexander Thil Smith A."/>
            <person name="Van Dorsselaer A."/>
            <person name="Weissenbach J."/>
            <person name="Medigue C."/>
            <person name="Le Paslier D."/>
        </authorList>
    </citation>
    <scope>NUCLEOTIDE SEQUENCE</scope>
</reference>
<accession>E6QAU2</accession>
<organism evidence="1">
    <name type="scientific">mine drainage metagenome</name>
    <dbReference type="NCBI Taxonomy" id="410659"/>
    <lineage>
        <taxon>unclassified sequences</taxon>
        <taxon>metagenomes</taxon>
        <taxon>ecological metagenomes</taxon>
    </lineage>
</organism>
<dbReference type="EMBL" id="CABP01000058">
    <property type="protein sequence ID" value="CBI04318.1"/>
    <property type="molecule type" value="Genomic_DNA"/>
</dbReference>
<dbReference type="AlphaFoldDB" id="E6QAU2"/>
<sequence length="62" mass="6915">MEAQNSLGYMRDIYDWGGCMFGQCVGIADIRSSDWLVVRNVPYILSSTHPHGSYVQAAGVYQ</sequence>